<dbReference type="GO" id="GO:0016567">
    <property type="term" value="P:protein ubiquitination"/>
    <property type="evidence" value="ECO:0007669"/>
    <property type="project" value="TreeGrafter"/>
</dbReference>
<dbReference type="AlphaFoldDB" id="A0A9Q0K624"/>
<evidence type="ECO:0000256" key="1">
    <source>
        <dbReference type="ARBA" id="ARBA00022723"/>
    </source>
</evidence>
<organism evidence="6 7">
    <name type="scientific">Protea cynaroides</name>
    <dbReference type="NCBI Taxonomy" id="273540"/>
    <lineage>
        <taxon>Eukaryota</taxon>
        <taxon>Viridiplantae</taxon>
        <taxon>Streptophyta</taxon>
        <taxon>Embryophyta</taxon>
        <taxon>Tracheophyta</taxon>
        <taxon>Spermatophyta</taxon>
        <taxon>Magnoliopsida</taxon>
        <taxon>Proteales</taxon>
        <taxon>Proteaceae</taxon>
        <taxon>Protea</taxon>
    </lineage>
</organism>
<accession>A0A9Q0K624</accession>
<dbReference type="InterPro" id="IPR001841">
    <property type="entry name" value="Znf_RING"/>
</dbReference>
<evidence type="ECO:0000259" key="5">
    <source>
        <dbReference type="PROSITE" id="PS50089"/>
    </source>
</evidence>
<keyword evidence="1" id="KW-0479">Metal-binding</keyword>
<evidence type="ECO:0000256" key="2">
    <source>
        <dbReference type="ARBA" id="ARBA00022771"/>
    </source>
</evidence>
<dbReference type="SMART" id="SM00184">
    <property type="entry name" value="RING"/>
    <property type="match status" value="1"/>
</dbReference>
<dbReference type="GO" id="GO:0061630">
    <property type="term" value="F:ubiquitin protein ligase activity"/>
    <property type="evidence" value="ECO:0007669"/>
    <property type="project" value="TreeGrafter"/>
</dbReference>
<feature type="domain" description="RING-type" evidence="5">
    <location>
        <begin position="188"/>
        <end position="229"/>
    </location>
</feature>
<proteinExistence type="predicted"/>
<evidence type="ECO:0000313" key="6">
    <source>
        <dbReference type="EMBL" id="KAJ4964202.1"/>
    </source>
</evidence>
<sequence length="237" mass="27028">MSSTTVFHVCFDVEPQTDEGISIISMTDQSSMPFTFQYNDVHLKIRRSTSDVQIVDSRLFAAKEELFPFDSLSSVEILKSCMLNVLLNDQERNMMCRDLIEDLIKHIAISACNAFRANQVRGVRTVGFNVNIEFQMIEECEEDEDTVMREITEATMEIGPAMVPASNDSIERMLKTRKSEKEEIGETCTVCLEEFSIGLEIKDMPCGHAFHGHCIVKWLQQSHYCPLCRFPMPVHAD</sequence>
<dbReference type="SUPFAM" id="SSF57850">
    <property type="entry name" value="RING/U-box"/>
    <property type="match status" value="1"/>
</dbReference>
<dbReference type="InterPro" id="IPR013083">
    <property type="entry name" value="Znf_RING/FYVE/PHD"/>
</dbReference>
<dbReference type="Pfam" id="PF13639">
    <property type="entry name" value="zf-RING_2"/>
    <property type="match status" value="1"/>
</dbReference>
<dbReference type="GO" id="GO:0005737">
    <property type="term" value="C:cytoplasm"/>
    <property type="evidence" value="ECO:0007669"/>
    <property type="project" value="TreeGrafter"/>
</dbReference>
<dbReference type="PROSITE" id="PS50089">
    <property type="entry name" value="ZF_RING_2"/>
    <property type="match status" value="1"/>
</dbReference>
<dbReference type="OrthoDB" id="4348522at2759"/>
<keyword evidence="7" id="KW-1185">Reference proteome</keyword>
<dbReference type="CDD" id="cd16454">
    <property type="entry name" value="RING-H2_PA-TM-RING"/>
    <property type="match status" value="1"/>
</dbReference>
<evidence type="ECO:0000313" key="7">
    <source>
        <dbReference type="Proteomes" id="UP001141806"/>
    </source>
</evidence>
<dbReference type="Proteomes" id="UP001141806">
    <property type="component" value="Unassembled WGS sequence"/>
</dbReference>
<gene>
    <name evidence="6" type="ORF">NE237_024141</name>
</gene>
<reference evidence="6" key="1">
    <citation type="journal article" date="2023" name="Plant J.">
        <title>The genome of the king protea, Protea cynaroides.</title>
        <authorList>
            <person name="Chang J."/>
            <person name="Duong T.A."/>
            <person name="Schoeman C."/>
            <person name="Ma X."/>
            <person name="Roodt D."/>
            <person name="Barker N."/>
            <person name="Li Z."/>
            <person name="Van de Peer Y."/>
            <person name="Mizrachi E."/>
        </authorList>
    </citation>
    <scope>NUCLEOTIDE SEQUENCE</scope>
    <source>
        <tissue evidence="6">Young leaves</tissue>
    </source>
</reference>
<dbReference type="PANTHER" id="PTHR15710:SF184">
    <property type="entry name" value="RING_U-BOX SUPERFAMILY PROTEIN"/>
    <property type="match status" value="1"/>
</dbReference>
<dbReference type="GO" id="GO:0008270">
    <property type="term" value="F:zinc ion binding"/>
    <property type="evidence" value="ECO:0007669"/>
    <property type="project" value="UniProtKB-KW"/>
</dbReference>
<name>A0A9Q0K624_9MAGN</name>
<comment type="caution">
    <text evidence="6">The sequence shown here is derived from an EMBL/GenBank/DDBJ whole genome shotgun (WGS) entry which is preliminary data.</text>
</comment>
<evidence type="ECO:0000256" key="4">
    <source>
        <dbReference type="PROSITE-ProRule" id="PRU00175"/>
    </source>
</evidence>
<evidence type="ECO:0000256" key="3">
    <source>
        <dbReference type="ARBA" id="ARBA00022833"/>
    </source>
</evidence>
<keyword evidence="2 4" id="KW-0863">Zinc-finger</keyword>
<protein>
    <recommendedName>
        <fullName evidence="5">RING-type domain-containing protein</fullName>
    </recommendedName>
</protein>
<dbReference type="EMBL" id="JAMYWD010000008">
    <property type="protein sequence ID" value="KAJ4964202.1"/>
    <property type="molecule type" value="Genomic_DNA"/>
</dbReference>
<keyword evidence="3" id="KW-0862">Zinc</keyword>
<dbReference type="Gene3D" id="3.30.40.10">
    <property type="entry name" value="Zinc/RING finger domain, C3HC4 (zinc finger)"/>
    <property type="match status" value="1"/>
</dbReference>
<dbReference type="PANTHER" id="PTHR15710">
    <property type="entry name" value="E3 UBIQUITIN-PROTEIN LIGASE PRAJA"/>
    <property type="match status" value="1"/>
</dbReference>